<keyword evidence="3" id="KW-1185">Reference proteome</keyword>
<gene>
    <name evidence="2" type="ORF">CSB93_4555</name>
</gene>
<feature type="region of interest" description="Disordered" evidence="1">
    <location>
        <begin position="28"/>
        <end position="63"/>
    </location>
</feature>
<evidence type="ECO:0000313" key="2">
    <source>
        <dbReference type="EMBL" id="AVK04339.1"/>
    </source>
</evidence>
<protein>
    <submittedName>
        <fullName evidence="2">Uncharacterized protein</fullName>
    </submittedName>
</protein>
<dbReference type="AlphaFoldDB" id="A0A2R3IQY3"/>
<proteinExistence type="predicted"/>
<name>A0A2R3IQY3_9PSED</name>
<dbReference type="EMBL" id="CP027169">
    <property type="protein sequence ID" value="AVK04339.1"/>
    <property type="molecule type" value="Genomic_DNA"/>
</dbReference>
<evidence type="ECO:0000313" key="3">
    <source>
        <dbReference type="Proteomes" id="UP000238390"/>
    </source>
</evidence>
<evidence type="ECO:0000256" key="1">
    <source>
        <dbReference type="SAM" id="MobiDB-lite"/>
    </source>
</evidence>
<sequence>MAEPIIETGESRPYASLGLLRRCFPGGAGGAAQGGLPPPPAVAQPWSRGERHRSSAAFVLTPQ</sequence>
<dbReference type="Proteomes" id="UP000238390">
    <property type="component" value="Chromosome"/>
</dbReference>
<accession>A0A2R3IQY3</accession>
<organism evidence="2 3">
    <name type="scientific">Pseudomonas paraeruginosa</name>
    <dbReference type="NCBI Taxonomy" id="2994495"/>
    <lineage>
        <taxon>Bacteria</taxon>
        <taxon>Pseudomonadati</taxon>
        <taxon>Pseudomonadota</taxon>
        <taxon>Gammaproteobacteria</taxon>
        <taxon>Pseudomonadales</taxon>
        <taxon>Pseudomonadaceae</taxon>
        <taxon>Pseudomonas</taxon>
    </lineage>
</organism>
<reference evidence="2 3" key="1">
    <citation type="submission" date="2018-02" db="EMBL/GenBank/DDBJ databases">
        <title>FDA/CDC Antimicrobial Resistant Isolate Bank Genome Sequencing.</title>
        <authorList>
            <person name="Benahmed F.H."/>
            <person name="Lutgring J.D."/>
            <person name="Yoo B."/>
            <person name="Machado M."/>
            <person name="Brown A."/>
            <person name="McAllister G."/>
            <person name="Perry A."/>
            <person name="Halpin A.L."/>
            <person name="Vavikolanu K."/>
            <person name="Ott S."/>
            <person name="Zhao X."/>
            <person name="Tallon L.J."/>
            <person name="Sadzewicz L."/>
            <person name="Aluvathingal J."/>
            <person name="Nadendla S."/>
            <person name="Voskania-kordi A."/>
            <person name="Simonyan V."/>
            <person name="Patel J."/>
            <person name="Shawar R.M."/>
        </authorList>
    </citation>
    <scope>NUCLEOTIDE SEQUENCE [LARGE SCALE GENOMIC DNA]</scope>
    <source>
        <strain evidence="2 3">AR_0356</strain>
    </source>
</reference>